<accession>A0A382AKB1</accession>
<sequence length="348" mass="38055">FVGTIPEPGSFTDWIRAMVDLKHDVNDTAHCQSWLGGAYQSLRHGVTTLGNIENRRDLLPQLWAQTPLRMVSFLELIVLRAKSDSWREVRAAYDWARENAPPYGRVGLSPHAPYTTKPDLLEACAKFIDVPLAMHLGESADEDEMFHQGSGALYEMMALAGRDMSDCGKHSPLAHAAYFGMLSERLLVIHGNYLNDADIQVLADSGASLVHCPRSHQYFNHAAFRFDDLESAGVNICLGTDSLASIRDKEGELELFSEMRLFRELHSDVPEGNILQMVATKSAAALGMKGIVGEIAVGAFADLTVIPFGGSQGDAETAVIDHVGVVQKVMIDGQWHYPPTSAATAYGE</sequence>
<dbReference type="AlphaFoldDB" id="A0A382AKB1"/>
<dbReference type="Gene3D" id="3.20.20.140">
    <property type="entry name" value="Metal-dependent hydrolases"/>
    <property type="match status" value="1"/>
</dbReference>
<evidence type="ECO:0000256" key="1">
    <source>
        <dbReference type="ARBA" id="ARBA00022801"/>
    </source>
</evidence>
<evidence type="ECO:0000313" key="3">
    <source>
        <dbReference type="EMBL" id="SVB01908.1"/>
    </source>
</evidence>
<dbReference type="Pfam" id="PF01979">
    <property type="entry name" value="Amidohydro_1"/>
    <property type="match status" value="1"/>
</dbReference>
<dbReference type="InterPro" id="IPR006680">
    <property type="entry name" value="Amidohydro-rel"/>
</dbReference>
<reference evidence="3" key="1">
    <citation type="submission" date="2018-05" db="EMBL/GenBank/DDBJ databases">
        <authorList>
            <person name="Lanie J.A."/>
            <person name="Ng W.-L."/>
            <person name="Kazmierczak K.M."/>
            <person name="Andrzejewski T.M."/>
            <person name="Davidsen T.M."/>
            <person name="Wayne K.J."/>
            <person name="Tettelin H."/>
            <person name="Glass J.I."/>
            <person name="Rusch D."/>
            <person name="Podicherti R."/>
            <person name="Tsui H.-C.T."/>
            <person name="Winkler M.E."/>
        </authorList>
    </citation>
    <scope>NUCLEOTIDE SEQUENCE</scope>
</reference>
<protein>
    <recommendedName>
        <fullName evidence="2">Amidohydrolase-related domain-containing protein</fullName>
    </recommendedName>
</protein>
<organism evidence="3">
    <name type="scientific">marine metagenome</name>
    <dbReference type="NCBI Taxonomy" id="408172"/>
    <lineage>
        <taxon>unclassified sequences</taxon>
        <taxon>metagenomes</taxon>
        <taxon>ecological metagenomes</taxon>
    </lineage>
</organism>
<feature type="domain" description="Amidohydrolase-related" evidence="2">
    <location>
        <begin position="77"/>
        <end position="335"/>
    </location>
</feature>
<dbReference type="InterPro" id="IPR050287">
    <property type="entry name" value="MTA/SAH_deaminase"/>
</dbReference>
<proteinExistence type="predicted"/>
<feature type="non-terminal residue" evidence="3">
    <location>
        <position position="1"/>
    </location>
</feature>
<gene>
    <name evidence="3" type="ORF">METZ01_LOCUS154762</name>
</gene>
<name>A0A382AKB1_9ZZZZ</name>
<dbReference type="SUPFAM" id="SSF51556">
    <property type="entry name" value="Metallo-dependent hydrolases"/>
    <property type="match status" value="1"/>
</dbReference>
<dbReference type="PANTHER" id="PTHR43794:SF11">
    <property type="entry name" value="AMIDOHYDROLASE-RELATED DOMAIN-CONTAINING PROTEIN"/>
    <property type="match status" value="1"/>
</dbReference>
<keyword evidence="1" id="KW-0378">Hydrolase</keyword>
<evidence type="ECO:0000259" key="2">
    <source>
        <dbReference type="Pfam" id="PF01979"/>
    </source>
</evidence>
<dbReference type="InterPro" id="IPR032466">
    <property type="entry name" value="Metal_Hydrolase"/>
</dbReference>
<dbReference type="EMBL" id="UINC01025745">
    <property type="protein sequence ID" value="SVB01908.1"/>
    <property type="molecule type" value="Genomic_DNA"/>
</dbReference>
<dbReference type="GO" id="GO:0016787">
    <property type="term" value="F:hydrolase activity"/>
    <property type="evidence" value="ECO:0007669"/>
    <property type="project" value="UniProtKB-KW"/>
</dbReference>
<dbReference type="PANTHER" id="PTHR43794">
    <property type="entry name" value="AMINOHYDROLASE SSNA-RELATED"/>
    <property type="match status" value="1"/>
</dbReference>